<dbReference type="AlphaFoldDB" id="A0AAN8ETE3"/>
<feature type="chain" id="PRO_5042825372" evidence="2">
    <location>
        <begin position="20"/>
        <end position="157"/>
    </location>
</feature>
<evidence type="ECO:0000313" key="3">
    <source>
        <dbReference type="EMBL" id="KAK5966956.1"/>
    </source>
</evidence>
<evidence type="ECO:0000256" key="2">
    <source>
        <dbReference type="SAM" id="SignalP"/>
    </source>
</evidence>
<evidence type="ECO:0000256" key="1">
    <source>
        <dbReference type="SAM" id="MobiDB-lite"/>
    </source>
</evidence>
<dbReference type="EMBL" id="WIXE01022943">
    <property type="protein sequence ID" value="KAK5966956.1"/>
    <property type="molecule type" value="Genomic_DNA"/>
</dbReference>
<protein>
    <submittedName>
        <fullName evidence="3">Uncharacterized protein</fullName>
    </submittedName>
</protein>
<accession>A0AAN8ETE3</accession>
<keyword evidence="4" id="KW-1185">Reference proteome</keyword>
<gene>
    <name evidence="3" type="ORF">GCK32_004181</name>
</gene>
<dbReference type="Proteomes" id="UP001331761">
    <property type="component" value="Unassembled WGS sequence"/>
</dbReference>
<evidence type="ECO:0000313" key="4">
    <source>
        <dbReference type="Proteomes" id="UP001331761"/>
    </source>
</evidence>
<sequence>MRLIVLSLLLLAIAASGFCEEVVDQNESSTGEEEPKDVIETSDNNQDLSETEVSTTVPETKETVLPQNEVVTPGQAEFPKKKGKAKKFLGKVKKVAKEAYSAVKKGAKKVVSLTVKGAKAIGKGVKNGAKAVVKVVKKGAKAVKNVFKKGETKKRED</sequence>
<feature type="signal peptide" evidence="2">
    <location>
        <begin position="1"/>
        <end position="19"/>
    </location>
</feature>
<keyword evidence="2" id="KW-0732">Signal</keyword>
<organism evidence="3 4">
    <name type="scientific">Trichostrongylus colubriformis</name>
    <name type="common">Black scour worm</name>
    <dbReference type="NCBI Taxonomy" id="6319"/>
    <lineage>
        <taxon>Eukaryota</taxon>
        <taxon>Metazoa</taxon>
        <taxon>Ecdysozoa</taxon>
        <taxon>Nematoda</taxon>
        <taxon>Chromadorea</taxon>
        <taxon>Rhabditida</taxon>
        <taxon>Rhabditina</taxon>
        <taxon>Rhabditomorpha</taxon>
        <taxon>Strongyloidea</taxon>
        <taxon>Trichostrongylidae</taxon>
        <taxon>Trichostrongylus</taxon>
    </lineage>
</organism>
<comment type="caution">
    <text evidence="3">The sequence shown here is derived from an EMBL/GenBank/DDBJ whole genome shotgun (WGS) entry which is preliminary data.</text>
</comment>
<reference evidence="3 4" key="1">
    <citation type="submission" date="2019-10" db="EMBL/GenBank/DDBJ databases">
        <title>Assembly and Annotation for the nematode Trichostrongylus colubriformis.</title>
        <authorList>
            <person name="Martin J."/>
        </authorList>
    </citation>
    <scope>NUCLEOTIDE SEQUENCE [LARGE SCALE GENOMIC DNA]</scope>
    <source>
        <strain evidence="3">G859</strain>
        <tissue evidence="3">Whole worm</tissue>
    </source>
</reference>
<name>A0AAN8ETE3_TRICO</name>
<proteinExistence type="predicted"/>
<feature type="region of interest" description="Disordered" evidence="1">
    <location>
        <begin position="24"/>
        <end position="60"/>
    </location>
</feature>